<dbReference type="PANTHER" id="PTHR24421:SF10">
    <property type="entry name" value="NITRATE_NITRITE SENSOR PROTEIN NARQ"/>
    <property type="match status" value="1"/>
</dbReference>
<feature type="domain" description="Histidine kinase/HSP90-like ATPase" evidence="10">
    <location>
        <begin position="302"/>
        <end position="387"/>
    </location>
</feature>
<dbReference type="InterPro" id="IPR003594">
    <property type="entry name" value="HATPase_dom"/>
</dbReference>
<keyword evidence="5" id="KW-0547">Nucleotide-binding</keyword>
<dbReference type="RefSeq" id="WP_183295618.1">
    <property type="nucleotide sequence ID" value="NZ_JACHVX010000002.1"/>
</dbReference>
<dbReference type="SUPFAM" id="SSF55874">
    <property type="entry name" value="ATPase domain of HSP90 chaperone/DNA topoisomerase II/histidine kinase"/>
    <property type="match status" value="1"/>
</dbReference>
<dbReference type="EC" id="2.7.13.3" evidence="2"/>
<dbReference type="EMBL" id="JACHVX010000002">
    <property type="protein sequence ID" value="MBB2922757.1"/>
    <property type="molecule type" value="Genomic_DNA"/>
</dbReference>
<evidence type="ECO:0000256" key="1">
    <source>
        <dbReference type="ARBA" id="ARBA00000085"/>
    </source>
</evidence>
<dbReference type="GO" id="GO:0016020">
    <property type="term" value="C:membrane"/>
    <property type="evidence" value="ECO:0007669"/>
    <property type="project" value="InterPro"/>
</dbReference>
<dbReference type="InterPro" id="IPR011712">
    <property type="entry name" value="Sig_transdc_His_kin_sub3_dim/P"/>
</dbReference>
<evidence type="ECO:0000256" key="2">
    <source>
        <dbReference type="ARBA" id="ARBA00012438"/>
    </source>
</evidence>
<evidence type="ECO:0000256" key="3">
    <source>
        <dbReference type="ARBA" id="ARBA00022553"/>
    </source>
</evidence>
<organism evidence="12 13">
    <name type="scientific">Cellulomonas cellasea</name>
    <dbReference type="NCBI Taxonomy" id="43670"/>
    <lineage>
        <taxon>Bacteria</taxon>
        <taxon>Bacillati</taxon>
        <taxon>Actinomycetota</taxon>
        <taxon>Actinomycetes</taxon>
        <taxon>Micrococcales</taxon>
        <taxon>Cellulomonadaceae</taxon>
        <taxon>Cellulomonas</taxon>
    </lineage>
</organism>
<keyword evidence="8" id="KW-0902">Two-component regulatory system</keyword>
<evidence type="ECO:0000313" key="12">
    <source>
        <dbReference type="EMBL" id="MBB2922757.1"/>
    </source>
</evidence>
<keyword evidence="3" id="KW-0597">Phosphoprotein</keyword>
<evidence type="ECO:0000256" key="7">
    <source>
        <dbReference type="ARBA" id="ARBA00022840"/>
    </source>
</evidence>
<gene>
    <name evidence="12" type="ORF">FHR80_001669</name>
</gene>
<feature type="transmembrane region" description="Helical" evidence="9">
    <location>
        <begin position="92"/>
        <end position="119"/>
    </location>
</feature>
<feature type="domain" description="Signal transduction histidine kinase subgroup 3 dimerisation and phosphoacceptor" evidence="11">
    <location>
        <begin position="201"/>
        <end position="264"/>
    </location>
</feature>
<evidence type="ECO:0000256" key="9">
    <source>
        <dbReference type="SAM" id="Phobius"/>
    </source>
</evidence>
<dbReference type="Pfam" id="PF07730">
    <property type="entry name" value="HisKA_3"/>
    <property type="match status" value="1"/>
</dbReference>
<dbReference type="PANTHER" id="PTHR24421">
    <property type="entry name" value="NITRATE/NITRITE SENSOR PROTEIN NARX-RELATED"/>
    <property type="match status" value="1"/>
</dbReference>
<dbReference type="GO" id="GO:0005524">
    <property type="term" value="F:ATP binding"/>
    <property type="evidence" value="ECO:0007669"/>
    <property type="project" value="UniProtKB-KW"/>
</dbReference>
<keyword evidence="6 12" id="KW-0418">Kinase</keyword>
<keyword evidence="9" id="KW-1133">Transmembrane helix</keyword>
<comment type="catalytic activity">
    <reaction evidence="1">
        <text>ATP + protein L-histidine = ADP + protein N-phospho-L-histidine.</text>
        <dbReference type="EC" id="2.7.13.3"/>
    </reaction>
</comment>
<evidence type="ECO:0000259" key="10">
    <source>
        <dbReference type="Pfam" id="PF02518"/>
    </source>
</evidence>
<evidence type="ECO:0000256" key="5">
    <source>
        <dbReference type="ARBA" id="ARBA00022741"/>
    </source>
</evidence>
<dbReference type="Proteomes" id="UP000518206">
    <property type="component" value="Unassembled WGS sequence"/>
</dbReference>
<comment type="caution">
    <text evidence="12">The sequence shown here is derived from an EMBL/GenBank/DDBJ whole genome shotgun (WGS) entry which is preliminary data.</text>
</comment>
<dbReference type="Gene3D" id="1.20.5.1930">
    <property type="match status" value="1"/>
</dbReference>
<keyword evidence="4" id="KW-0808">Transferase</keyword>
<keyword evidence="9" id="KW-0472">Membrane</keyword>
<evidence type="ECO:0000256" key="8">
    <source>
        <dbReference type="ARBA" id="ARBA00023012"/>
    </source>
</evidence>
<evidence type="ECO:0000259" key="11">
    <source>
        <dbReference type="Pfam" id="PF07730"/>
    </source>
</evidence>
<dbReference type="Pfam" id="PF02518">
    <property type="entry name" value="HATPase_c"/>
    <property type="match status" value="1"/>
</dbReference>
<name>A0A7W4UEV4_9CELL</name>
<accession>A0A7W4UEV4</accession>
<keyword evidence="7" id="KW-0067">ATP-binding</keyword>
<keyword evidence="9" id="KW-0812">Transmembrane</keyword>
<feature type="transmembrane region" description="Helical" evidence="9">
    <location>
        <begin position="139"/>
        <end position="163"/>
    </location>
</feature>
<proteinExistence type="predicted"/>
<evidence type="ECO:0000256" key="4">
    <source>
        <dbReference type="ARBA" id="ARBA00022679"/>
    </source>
</evidence>
<dbReference type="GO" id="GO:0000155">
    <property type="term" value="F:phosphorelay sensor kinase activity"/>
    <property type="evidence" value="ECO:0007669"/>
    <property type="project" value="InterPro"/>
</dbReference>
<feature type="transmembrane region" description="Helical" evidence="9">
    <location>
        <begin position="12"/>
        <end position="39"/>
    </location>
</feature>
<evidence type="ECO:0000313" key="13">
    <source>
        <dbReference type="Proteomes" id="UP000518206"/>
    </source>
</evidence>
<dbReference type="Gene3D" id="3.30.565.10">
    <property type="entry name" value="Histidine kinase-like ATPase, C-terminal domain"/>
    <property type="match status" value="1"/>
</dbReference>
<sequence length="389" mass="39917">MSTPLRTTLRAVGGSVVGALAVPADVAVLVAALLGGALARVSGRAGAARSALLDRAVALHARRLTRWLGWSPAPTPASASVASRTRYLGGHVLVGLACAGVAGLLVYGAVGTVAVLASWLLGVRLLGSPGTAPMTGTDVAALVLPGALLLYLAVAGLVGIPVAERHLADTLLAGRGRRALELRVEELTAARAEIVAAVEAERRRIERDLHDGVQQHAVAVGMLIDRGRRAADPARREELLVAARSATEQLVAEVRDAAWRVRPAAVDALGLRAALEDLAARAQQPTTLDLDLAARSAPAVERCVYYVVAETLTNVGKHARATSCRVEVRQDGGTVRVRVRDDGVGGARLDAGRGLAGLAARVQAEGGTLGVSSPAGGPTVVEVRVPCAS</sequence>
<dbReference type="InterPro" id="IPR036890">
    <property type="entry name" value="HATPase_C_sf"/>
</dbReference>
<dbReference type="GO" id="GO:0046983">
    <property type="term" value="F:protein dimerization activity"/>
    <property type="evidence" value="ECO:0007669"/>
    <property type="project" value="InterPro"/>
</dbReference>
<dbReference type="CDD" id="cd16917">
    <property type="entry name" value="HATPase_UhpB-NarQ-NarX-like"/>
    <property type="match status" value="1"/>
</dbReference>
<protein>
    <recommendedName>
        <fullName evidence="2">histidine kinase</fullName>
        <ecNumber evidence="2">2.7.13.3</ecNumber>
    </recommendedName>
</protein>
<evidence type="ECO:0000256" key="6">
    <source>
        <dbReference type="ARBA" id="ARBA00022777"/>
    </source>
</evidence>
<reference evidence="12 13" key="2">
    <citation type="submission" date="2020-08" db="EMBL/GenBank/DDBJ databases">
        <authorList>
            <person name="Partida-Martinez L."/>
            <person name="Huntemann M."/>
            <person name="Clum A."/>
            <person name="Wang J."/>
            <person name="Palaniappan K."/>
            <person name="Ritter S."/>
            <person name="Chen I.-M."/>
            <person name="Stamatis D."/>
            <person name="Reddy T."/>
            <person name="O'Malley R."/>
            <person name="Daum C."/>
            <person name="Shapiro N."/>
            <person name="Ivanova N."/>
            <person name="Kyrpides N."/>
            <person name="Woyke T."/>
        </authorList>
    </citation>
    <scope>NUCLEOTIDE SEQUENCE [LARGE SCALE GENOMIC DNA]</scope>
    <source>
        <strain evidence="12 13">RAS26</strain>
    </source>
</reference>
<dbReference type="AlphaFoldDB" id="A0A7W4UEV4"/>
<dbReference type="InterPro" id="IPR050482">
    <property type="entry name" value="Sensor_HK_TwoCompSys"/>
</dbReference>
<reference evidence="12 13" key="1">
    <citation type="submission" date="2020-08" db="EMBL/GenBank/DDBJ databases">
        <title>The Agave Microbiome: Exploring the role of microbial communities in plant adaptations to desert environments.</title>
        <authorList>
            <person name="Partida-Martinez L.P."/>
        </authorList>
    </citation>
    <scope>NUCLEOTIDE SEQUENCE [LARGE SCALE GENOMIC DNA]</scope>
    <source>
        <strain evidence="12 13">RAS26</strain>
    </source>
</reference>